<dbReference type="PROSITE" id="PS51767">
    <property type="entry name" value="PEPTIDASE_A1"/>
    <property type="match status" value="1"/>
</dbReference>
<sequence length="239" mass="26421">MTISNATVSVKLKRKTLSVGGEQVLGLRKFRVVFDTGSSDLWAPSERWPTSTCVFPHPLYNAKASKTHMTNGKVVTVRYNEANVKGILAQENVMIGGLLLEGQDFVQGTVPSDFFKTVVFDGVLGLAFPSLALKGTVTVWENMVKKNLISKHVFSIWLRSYHGDEQHEDPDGGQIVFGGFDPNYFKGEHVYVPLLKGLRNYWEITMSRIIMGKEPTKHCAAQCTVVIDSGMTDILGPAL</sequence>
<dbReference type="PANTHER" id="PTHR47966:SF84">
    <property type="entry name" value="EUKARYOTIC ASPARTYL PROTEASE FAMILY PROTEIN"/>
    <property type="match status" value="1"/>
</dbReference>
<name>A0ABM1QKT0_CAMSA</name>
<dbReference type="Gene3D" id="2.40.70.10">
    <property type="entry name" value="Acid Proteases"/>
    <property type="match status" value="1"/>
</dbReference>
<dbReference type="InterPro" id="IPR033121">
    <property type="entry name" value="PEPTIDASE_A1"/>
</dbReference>
<dbReference type="InterPro" id="IPR001969">
    <property type="entry name" value="Aspartic_peptidase_AS"/>
</dbReference>
<dbReference type="PROSITE" id="PS00141">
    <property type="entry name" value="ASP_PROTEASE"/>
    <property type="match status" value="1"/>
</dbReference>
<organism evidence="4 5">
    <name type="scientific">Camelina sativa</name>
    <name type="common">False flax</name>
    <name type="synonym">Myagrum sativum</name>
    <dbReference type="NCBI Taxonomy" id="90675"/>
    <lineage>
        <taxon>Eukaryota</taxon>
        <taxon>Viridiplantae</taxon>
        <taxon>Streptophyta</taxon>
        <taxon>Embryophyta</taxon>
        <taxon>Tracheophyta</taxon>
        <taxon>Spermatophyta</taxon>
        <taxon>Magnoliopsida</taxon>
        <taxon>eudicotyledons</taxon>
        <taxon>Gunneridae</taxon>
        <taxon>Pentapetalae</taxon>
        <taxon>rosids</taxon>
        <taxon>malvids</taxon>
        <taxon>Brassicales</taxon>
        <taxon>Brassicaceae</taxon>
        <taxon>Camelineae</taxon>
        <taxon>Camelina</taxon>
    </lineage>
</organism>
<keyword evidence="4" id="KW-1185">Reference proteome</keyword>
<dbReference type="PANTHER" id="PTHR47966">
    <property type="entry name" value="BETA-SITE APP-CLEAVING ENZYME, ISOFORM A-RELATED"/>
    <property type="match status" value="1"/>
</dbReference>
<dbReference type="InterPro" id="IPR001461">
    <property type="entry name" value="Aspartic_peptidase_A1"/>
</dbReference>
<dbReference type="Pfam" id="PF00026">
    <property type="entry name" value="Asp"/>
    <property type="match status" value="1"/>
</dbReference>
<keyword evidence="2" id="KW-0378">Hydrolase</keyword>
<proteinExistence type="inferred from homology"/>
<evidence type="ECO:0000313" key="4">
    <source>
        <dbReference type="Proteomes" id="UP000694864"/>
    </source>
</evidence>
<reference evidence="5" key="2">
    <citation type="submission" date="2025-08" db="UniProtKB">
        <authorList>
            <consortium name="RefSeq"/>
        </authorList>
    </citation>
    <scope>IDENTIFICATION</scope>
    <source>
        <tissue evidence="5">Leaf</tissue>
    </source>
</reference>
<reference evidence="4" key="1">
    <citation type="journal article" date="2014" name="Nat. Commun.">
        <title>The emerging biofuel crop Camelina sativa retains a highly undifferentiated hexaploid genome structure.</title>
        <authorList>
            <person name="Kagale S."/>
            <person name="Koh C."/>
            <person name="Nixon J."/>
            <person name="Bollina V."/>
            <person name="Clarke W.E."/>
            <person name="Tuteja R."/>
            <person name="Spillane C."/>
            <person name="Robinson S.J."/>
            <person name="Links M.G."/>
            <person name="Clarke C."/>
            <person name="Higgins E.E."/>
            <person name="Huebert T."/>
            <person name="Sharpe A.G."/>
            <person name="Parkin I.A."/>
        </authorList>
    </citation>
    <scope>NUCLEOTIDE SEQUENCE [LARGE SCALE GENOMIC DNA]</scope>
    <source>
        <strain evidence="4">cv. DH55</strain>
    </source>
</reference>
<keyword evidence="2" id="KW-0645">Protease</keyword>
<comment type="similarity">
    <text evidence="1 2">Belongs to the peptidase A1 family.</text>
</comment>
<evidence type="ECO:0000259" key="3">
    <source>
        <dbReference type="PROSITE" id="PS51767"/>
    </source>
</evidence>
<gene>
    <name evidence="5" type="primary">LOC109125180</name>
</gene>
<dbReference type="SUPFAM" id="SSF50630">
    <property type="entry name" value="Acid proteases"/>
    <property type="match status" value="1"/>
</dbReference>
<dbReference type="InterPro" id="IPR021109">
    <property type="entry name" value="Peptidase_aspartic_dom_sf"/>
</dbReference>
<feature type="domain" description="Peptidase A1" evidence="3">
    <location>
        <begin position="13"/>
        <end position="239"/>
    </location>
</feature>
<protein>
    <submittedName>
        <fullName evidence="5">Aspartic proteinase A1-like</fullName>
    </submittedName>
</protein>
<evidence type="ECO:0000313" key="5">
    <source>
        <dbReference type="RefSeq" id="XP_019087368.1"/>
    </source>
</evidence>
<keyword evidence="2" id="KW-0064">Aspartyl protease</keyword>
<dbReference type="RefSeq" id="XP_019087368.1">
    <property type="nucleotide sequence ID" value="XM_019231823.1"/>
</dbReference>
<evidence type="ECO:0000256" key="2">
    <source>
        <dbReference type="RuleBase" id="RU000454"/>
    </source>
</evidence>
<dbReference type="GeneID" id="109125180"/>
<dbReference type="Proteomes" id="UP000694864">
    <property type="component" value="Chromosome 11"/>
</dbReference>
<evidence type="ECO:0000256" key="1">
    <source>
        <dbReference type="ARBA" id="ARBA00007447"/>
    </source>
</evidence>
<dbReference type="PRINTS" id="PR00792">
    <property type="entry name" value="PEPSIN"/>
</dbReference>
<accession>A0ABM1QKT0</accession>